<evidence type="ECO:0008006" key="4">
    <source>
        <dbReference type="Google" id="ProtNLM"/>
    </source>
</evidence>
<keyword evidence="1" id="KW-1133">Transmembrane helix</keyword>
<sequence>MATIQDKTRDAIADLPDLDDIRKEMHALRRQMEKMTSRAVAEGSDHVARLRNQASGRATDLYADGEALLSELGRELRHYEKRARSTVRAHPGQTLAVALGVGALIALLWRR</sequence>
<gene>
    <name evidence="2" type="ORF">DI556_02200</name>
</gene>
<protein>
    <recommendedName>
        <fullName evidence="4">DUF883 domain-containing protein</fullName>
    </recommendedName>
</protein>
<keyword evidence="1" id="KW-0812">Transmembrane</keyword>
<dbReference type="EMBL" id="QFPW01000001">
    <property type="protein sequence ID" value="PZQ52484.1"/>
    <property type="molecule type" value="Genomic_DNA"/>
</dbReference>
<evidence type="ECO:0000313" key="2">
    <source>
        <dbReference type="EMBL" id="PZQ52484.1"/>
    </source>
</evidence>
<comment type="caution">
    <text evidence="2">The sequence shown here is derived from an EMBL/GenBank/DDBJ whole genome shotgun (WGS) entry which is preliminary data.</text>
</comment>
<dbReference type="AlphaFoldDB" id="A0A2W5NHG7"/>
<reference evidence="2 3" key="1">
    <citation type="submission" date="2017-08" db="EMBL/GenBank/DDBJ databases">
        <title>Infants hospitalized years apart are colonized by the same room-sourced microbial strains.</title>
        <authorList>
            <person name="Brooks B."/>
            <person name="Olm M.R."/>
            <person name="Firek B.A."/>
            <person name="Baker R."/>
            <person name="Thomas B.C."/>
            <person name="Morowitz M.J."/>
            <person name="Banfield J.F."/>
        </authorList>
    </citation>
    <scope>NUCLEOTIDE SEQUENCE [LARGE SCALE GENOMIC DNA]</scope>
    <source>
        <strain evidence="2">S2_005_002_R2_34</strain>
    </source>
</reference>
<organism evidence="2 3">
    <name type="scientific">Rhodovulum sulfidophilum</name>
    <name type="common">Rhodobacter sulfidophilus</name>
    <dbReference type="NCBI Taxonomy" id="35806"/>
    <lineage>
        <taxon>Bacteria</taxon>
        <taxon>Pseudomonadati</taxon>
        <taxon>Pseudomonadota</taxon>
        <taxon>Alphaproteobacteria</taxon>
        <taxon>Rhodobacterales</taxon>
        <taxon>Paracoccaceae</taxon>
        <taxon>Rhodovulum</taxon>
    </lineage>
</organism>
<keyword evidence="1" id="KW-0472">Membrane</keyword>
<dbReference type="Proteomes" id="UP000249185">
    <property type="component" value="Unassembled WGS sequence"/>
</dbReference>
<accession>A0A2W5NHG7</accession>
<evidence type="ECO:0000313" key="3">
    <source>
        <dbReference type="Proteomes" id="UP000249185"/>
    </source>
</evidence>
<feature type="transmembrane region" description="Helical" evidence="1">
    <location>
        <begin position="91"/>
        <end position="109"/>
    </location>
</feature>
<evidence type="ECO:0000256" key="1">
    <source>
        <dbReference type="SAM" id="Phobius"/>
    </source>
</evidence>
<name>A0A2W5NHG7_RHOSU</name>
<proteinExistence type="predicted"/>